<dbReference type="GO" id="GO:0004805">
    <property type="term" value="F:trehalose-phosphatase activity"/>
    <property type="evidence" value="ECO:0007669"/>
    <property type="project" value="UniProtKB-EC"/>
</dbReference>
<evidence type="ECO:0000313" key="5">
    <source>
        <dbReference type="EMBL" id="ULN43850.1"/>
    </source>
</evidence>
<dbReference type="InterPro" id="IPR023214">
    <property type="entry name" value="HAD_sf"/>
</dbReference>
<evidence type="ECO:0000259" key="4">
    <source>
        <dbReference type="Pfam" id="PF03636"/>
    </source>
</evidence>
<dbReference type="Pfam" id="PF03632">
    <property type="entry name" value="Glyco_hydro_65m"/>
    <property type="match status" value="1"/>
</dbReference>
<keyword evidence="1" id="KW-0326">Glycosidase</keyword>
<dbReference type="PANTHER" id="PTHR11051">
    <property type="entry name" value="GLYCOSYL HYDROLASE-RELATED"/>
    <property type="match status" value="1"/>
</dbReference>
<dbReference type="NCBIfam" id="TIGR00685">
    <property type="entry name" value="T6PP"/>
    <property type="match status" value="1"/>
</dbReference>
<dbReference type="EC" id="3.1.3.12" evidence="5"/>
<dbReference type="SFLD" id="SFLDG01129">
    <property type="entry name" value="C1.5:_HAD__Beta-PGM__Phosphata"/>
    <property type="match status" value="1"/>
</dbReference>
<gene>
    <name evidence="5" type="primary">otsB</name>
    <name evidence="5" type="ORF">MI149_12735</name>
</gene>
<reference evidence="5" key="1">
    <citation type="submission" date="2022-08" db="EMBL/GenBank/DDBJ databases">
        <title>Whole genome sequencing of non-tuberculosis mycobacteria type-strains.</title>
        <authorList>
            <person name="Igarashi Y."/>
            <person name="Osugi A."/>
            <person name="Mitarai S."/>
        </authorList>
    </citation>
    <scope>NUCLEOTIDE SEQUENCE</scope>
    <source>
        <strain evidence="5">JCM 16369</strain>
    </source>
</reference>
<dbReference type="Gene3D" id="2.70.98.40">
    <property type="entry name" value="Glycoside hydrolase, family 65, N-terminal domain"/>
    <property type="match status" value="1"/>
</dbReference>
<feature type="domain" description="Glycoside hydrolase family 65 central catalytic" evidence="2">
    <location>
        <begin position="838"/>
        <end position="1233"/>
    </location>
</feature>
<dbReference type="Pfam" id="PF00702">
    <property type="entry name" value="Hydrolase"/>
    <property type="match status" value="1"/>
</dbReference>
<dbReference type="Gene3D" id="3.30.70.1020">
    <property type="entry name" value="Trehalose-6-phosphate phosphatase related protein, domain 2"/>
    <property type="match status" value="1"/>
</dbReference>
<evidence type="ECO:0000313" key="6">
    <source>
        <dbReference type="Proteomes" id="UP001055337"/>
    </source>
</evidence>
<sequence>MTTQVTIDPRLHDAVIFDLDGVLTDTASIDTAAWTEVFNDFLMRRPDADGENHTPFTDEDYRHYVDGKPGHDGVADFLAVRGISLPHGGGSGGGEDTVCGLGDRKQASFLERLHDGVPGFEPTVALVRKLAETGVVTAVYSLSRNCERILKAAGLGELFAVRVDGVVADELGLPGKPDPVLLLEATRRLGAVPQRSVVISDAEAGVQAGRNGGFAMVIGVDWAGHAEELLRHGADVVVPSLAHVGVRTGDKRMSTLPNALDSYGQLIGVVNGREPFVCLDFDGTVSDIVADPDAAVLVDGAAKALETLAAQCPVAILSGRDLADIRDRVGLPGLWYAGSHGFELVGPDGSHHHNDAAAAVIHVLESAATELREELSHIAGARVEHKRYAVAVHYRNAAPEHVGEIIAATHRHGQRRSLRVTGGRKVVELRPDIDWDKGTALKWIREQIHQSGRVLPIYIGDDLTDEDAFDAVRTSGIGVIVRHDEDGGRPTAAQFALNNPGEVCEFLRRGGNWLTYEQQASDEAWTFTFEGYDPHSEKLREALCTVGNGYFATRGAAPQAKAGQVHYPATYAAGVYNRLYDTIGGTKTGHESLVNLPNWLPLTFRIDGGAWFDVDAVTLLCYRQTLDLRGAVLTRELRFRDEEGRTTSVTEHRFVAMNQAHIAALEMTVVAEDWSGTIEIRSTIDGNVHNFGVERYRELASTHLGSINKRMLSENSVLLTVETTQSRVPVAVAARTTVWRNDESVPAAYRLVDDEIEIGHEVFADLTAGQSLSVEKVVALVTGRDVATSEPAIGAERRLSRQGRFAEIRDAHMLRWAHLWERLSIEFEDHVDELRILRLHLLHLLQTVSHNSEDLDVGVPARGLHGEAYRGHIFWDELFIFPVLNLRLPAITRALLKYRHRRLLEAKRAAKLAGYAGAMFPWQSGTDGREESPELHLNPRSGRWNPDPSQRAHHIGIAVAYNVWQFYQVTGDLAYLIDYGTEMLAETARFWVSRATYDHERDRYSINGVIGPDEFHSGYPDRPYQGVDNNAYTNVMAVWVILRAIDALALMPLPNRLDLRERLGLTDDELARWDHVSRRMFVPFHDGVISQFEGYEKLAELDWDAYLKRYSNIQRLDRILEAENDDVNRYKASKQADALMLLYLLSSEELRELLDRLDYNFSGDQIPKMVDYYIARTSHGSTLSGVVHTWVLARSNRSRAMEFFQQVLKSDVADIQGGTTSEGIHLAAMAGSVDLVQRCFTGLETRGDRLVLSPNWPESLGALGFPIHYRGHHVHVRVSGNGAEVSADPRDVPPVVIECRGHVAELAPGRTIRFSSMFTDEQDSAVDE</sequence>
<dbReference type="InterPro" id="IPR008928">
    <property type="entry name" value="6-hairpin_glycosidase_sf"/>
</dbReference>
<dbReference type="InterPro" id="IPR011013">
    <property type="entry name" value="Gal_mutarotase_sf_dom"/>
</dbReference>
<feature type="domain" description="Glycoside hydrolase family 65 C-terminal" evidence="3">
    <location>
        <begin position="1243"/>
        <end position="1305"/>
    </location>
</feature>
<evidence type="ECO:0000256" key="1">
    <source>
        <dbReference type="ARBA" id="ARBA00023295"/>
    </source>
</evidence>
<name>A0ABY3TXM5_9MYCO</name>
<dbReference type="InterPro" id="IPR005195">
    <property type="entry name" value="Glyco_hydro_65_M"/>
</dbReference>
<dbReference type="Pfam" id="PF02358">
    <property type="entry name" value="Trehalose_PPase"/>
    <property type="match status" value="1"/>
</dbReference>
<keyword evidence="5" id="KW-0378">Hydrolase</keyword>
<dbReference type="Gene3D" id="1.10.150.240">
    <property type="entry name" value="Putative phosphatase, domain 2"/>
    <property type="match status" value="1"/>
</dbReference>
<dbReference type="CDD" id="cd01627">
    <property type="entry name" value="HAD_TPP"/>
    <property type="match status" value="1"/>
</dbReference>
<keyword evidence="6" id="KW-1185">Reference proteome</keyword>
<dbReference type="InterPro" id="IPR037018">
    <property type="entry name" value="GH65_N"/>
</dbReference>
<dbReference type="NCBIfam" id="TIGR01484">
    <property type="entry name" value="HAD-SF-IIB"/>
    <property type="match status" value="1"/>
</dbReference>
<dbReference type="Gene3D" id="1.50.10.10">
    <property type="match status" value="1"/>
</dbReference>
<dbReference type="Pfam" id="PF03636">
    <property type="entry name" value="Glyco_hydro_65N"/>
    <property type="match status" value="1"/>
</dbReference>
<dbReference type="Gene3D" id="3.40.50.1000">
    <property type="entry name" value="HAD superfamily/HAD-like"/>
    <property type="match status" value="2"/>
</dbReference>
<dbReference type="InterPro" id="IPR012341">
    <property type="entry name" value="6hp_glycosidase-like_sf"/>
</dbReference>
<dbReference type="InterPro" id="IPR036412">
    <property type="entry name" value="HAD-like_sf"/>
</dbReference>
<dbReference type="SUPFAM" id="SSF48208">
    <property type="entry name" value="Six-hairpin glycosidases"/>
    <property type="match status" value="1"/>
</dbReference>
<dbReference type="PANTHER" id="PTHR11051:SF8">
    <property type="entry name" value="PROTEIN-GLUCOSYLGALACTOSYLHYDROXYLYSINE GLUCOSIDASE"/>
    <property type="match status" value="1"/>
</dbReference>
<organism evidence="5 6">
    <name type="scientific">Mycolicibacterium crocinum</name>
    <dbReference type="NCBI Taxonomy" id="388459"/>
    <lineage>
        <taxon>Bacteria</taxon>
        <taxon>Bacillati</taxon>
        <taxon>Actinomycetota</taxon>
        <taxon>Actinomycetes</taxon>
        <taxon>Mycobacteriales</taxon>
        <taxon>Mycobacteriaceae</taxon>
        <taxon>Mycolicibacterium</taxon>
    </lineage>
</organism>
<dbReference type="SUPFAM" id="SSF74650">
    <property type="entry name" value="Galactose mutarotase-like"/>
    <property type="match status" value="1"/>
</dbReference>
<dbReference type="InterPro" id="IPR005194">
    <property type="entry name" value="Glyco_hydro_65_C"/>
</dbReference>
<dbReference type="Proteomes" id="UP001055337">
    <property type="component" value="Chromosome"/>
</dbReference>
<dbReference type="SUPFAM" id="SSF56784">
    <property type="entry name" value="HAD-like"/>
    <property type="match status" value="2"/>
</dbReference>
<dbReference type="InterPro" id="IPR023198">
    <property type="entry name" value="PGP-like_dom2"/>
</dbReference>
<dbReference type="Gene3D" id="2.60.420.10">
    <property type="entry name" value="Maltose phosphorylase, domain 3"/>
    <property type="match status" value="1"/>
</dbReference>
<dbReference type="InterPro" id="IPR006379">
    <property type="entry name" value="HAD-SF_hydro_IIB"/>
</dbReference>
<evidence type="ECO:0000259" key="2">
    <source>
        <dbReference type="Pfam" id="PF03632"/>
    </source>
</evidence>
<evidence type="ECO:0000259" key="3">
    <source>
        <dbReference type="Pfam" id="PF03633"/>
    </source>
</evidence>
<protein>
    <submittedName>
        <fullName evidence="5">Trehalose-phosphatase</fullName>
        <ecNumber evidence="5">3.1.3.12</ecNumber>
    </submittedName>
</protein>
<dbReference type="InterPro" id="IPR003337">
    <property type="entry name" value="Trehalose_PPase"/>
</dbReference>
<dbReference type="Pfam" id="PF03633">
    <property type="entry name" value="Glyco_hydro_65C"/>
    <property type="match status" value="1"/>
</dbReference>
<dbReference type="SFLD" id="SFLDS00003">
    <property type="entry name" value="Haloacid_Dehalogenase"/>
    <property type="match status" value="1"/>
</dbReference>
<proteinExistence type="predicted"/>
<dbReference type="EMBL" id="CP092362">
    <property type="protein sequence ID" value="ULN43850.1"/>
    <property type="molecule type" value="Genomic_DNA"/>
</dbReference>
<accession>A0ABY3TXM5</accession>
<dbReference type="RefSeq" id="WP_240179992.1">
    <property type="nucleotide sequence ID" value="NZ_CP092362.2"/>
</dbReference>
<feature type="domain" description="Glycoside hydrolase family 65 N-terminal" evidence="4">
    <location>
        <begin position="529"/>
        <end position="784"/>
    </location>
</feature>
<dbReference type="InterPro" id="IPR005196">
    <property type="entry name" value="Glyco_hydro_65_N"/>
</dbReference>